<dbReference type="CDD" id="cd00082">
    <property type="entry name" value="HisKA"/>
    <property type="match status" value="1"/>
</dbReference>
<dbReference type="STRING" id="151894.SAMN04488524_3334"/>
<dbReference type="SUPFAM" id="SSF55785">
    <property type="entry name" value="PYP-like sensor domain (PAS domain)"/>
    <property type="match status" value="3"/>
</dbReference>
<dbReference type="Gene3D" id="1.10.287.130">
    <property type="match status" value="1"/>
</dbReference>
<evidence type="ECO:0000256" key="4">
    <source>
        <dbReference type="ARBA" id="ARBA00022679"/>
    </source>
</evidence>
<feature type="domain" description="Histidine kinase" evidence="6">
    <location>
        <begin position="441"/>
        <end position="657"/>
    </location>
</feature>
<dbReference type="GO" id="GO:0000155">
    <property type="term" value="F:phosphorelay sensor kinase activity"/>
    <property type="evidence" value="ECO:0007669"/>
    <property type="project" value="InterPro"/>
</dbReference>
<dbReference type="AlphaFoldDB" id="A0A1W2CXU0"/>
<dbReference type="SUPFAM" id="SSF47384">
    <property type="entry name" value="Homodimeric domain of signal transducing histidine kinase"/>
    <property type="match status" value="1"/>
</dbReference>
<sequence>MNSNYEKYLSGGGEMGELTRNFNWAATSLGPPDKWSLTLLTTVSIVLNSKFPMFIWWGPQLIQFYNDAYRPSLGREGKHPAALGQQGADCWREIWPVIKPLIDQVLAGGESTWSEDQLIPIYRNNRLEEVYWTFSYSKLPDENGEIAGVLVTCTETTNKVITLNETKKAKAELEFAINAADLGTWDLDPLTNKFMGNTRLKTWFGLPPEAEIELHRATDVIHESDKKRVLSAIETAMTYESGGHYDIEYTIVGGLDGIPRLVRAVGKAIFNAQKEAIRFSGTLQDITTERNALNKLILAHQRLELSLDQSLLAKKAAQLGTFDLDLLNGTMEWDERCRILFGISHKQEVYYEKDFVGGLHPEDRERILKTIEGVLDKTKTNGNYDVEYRTIGADDGVIRWVRAKGKAYFNAEDKPVRFIGSVLDITEQKTDEIRKNDFIGMVSHELKTPLTSLKGYIQFLGQHAGKNGDKLSSDILGRADSQITKMATLINGFLDVSRLEAGKINLERRPVDLSILIANVIEDLTATSSTHPITMISCKPVLVNVDADKIASVINNLLSNAVKYSPTGSNIEVRCEMKGNTVKVIVTDEGPGIRPSDTERLFERFYRVEDSGSKVIPGFGIGLYLCAEIIERHGGTIGVTSEPGKGADFHFILPLTSATY</sequence>
<dbReference type="SMART" id="SM00091">
    <property type="entry name" value="PAS"/>
    <property type="match status" value="2"/>
</dbReference>
<dbReference type="InterPro" id="IPR004358">
    <property type="entry name" value="Sig_transdc_His_kin-like_C"/>
</dbReference>
<dbReference type="Pfam" id="PF08448">
    <property type="entry name" value="PAS_4"/>
    <property type="match status" value="1"/>
</dbReference>
<dbReference type="CDD" id="cd00130">
    <property type="entry name" value="PAS"/>
    <property type="match status" value="1"/>
</dbReference>
<dbReference type="InterPro" id="IPR005467">
    <property type="entry name" value="His_kinase_dom"/>
</dbReference>
<dbReference type="InterPro" id="IPR003594">
    <property type="entry name" value="HATPase_dom"/>
</dbReference>
<dbReference type="FunFam" id="3.30.565.10:FF:000006">
    <property type="entry name" value="Sensor histidine kinase WalK"/>
    <property type="match status" value="1"/>
</dbReference>
<dbReference type="InterPro" id="IPR001610">
    <property type="entry name" value="PAC"/>
</dbReference>
<evidence type="ECO:0000313" key="8">
    <source>
        <dbReference type="EMBL" id="SMC89518.1"/>
    </source>
</evidence>
<dbReference type="EC" id="2.7.13.3" evidence="2"/>
<feature type="domain" description="PAC" evidence="7">
    <location>
        <begin position="245"/>
        <end position="298"/>
    </location>
</feature>
<accession>A0A1W2CXU0</accession>
<dbReference type="SMART" id="SM00086">
    <property type="entry name" value="PAC"/>
    <property type="match status" value="2"/>
</dbReference>
<dbReference type="Pfam" id="PF08447">
    <property type="entry name" value="PAS_3"/>
    <property type="match status" value="2"/>
</dbReference>
<dbReference type="Gene3D" id="2.10.70.100">
    <property type="match status" value="2"/>
</dbReference>
<protein>
    <recommendedName>
        <fullName evidence="2">histidine kinase</fullName>
        <ecNumber evidence="2">2.7.13.3</ecNumber>
    </recommendedName>
</protein>
<dbReference type="RefSeq" id="WP_084240121.1">
    <property type="nucleotide sequence ID" value="NZ_FWXT01000002.1"/>
</dbReference>
<dbReference type="PROSITE" id="PS50113">
    <property type="entry name" value="PAC"/>
    <property type="match status" value="2"/>
</dbReference>
<organism evidence="8 9">
    <name type="scientific">Pedobacter africanus</name>
    <dbReference type="NCBI Taxonomy" id="151894"/>
    <lineage>
        <taxon>Bacteria</taxon>
        <taxon>Pseudomonadati</taxon>
        <taxon>Bacteroidota</taxon>
        <taxon>Sphingobacteriia</taxon>
        <taxon>Sphingobacteriales</taxon>
        <taxon>Sphingobacteriaceae</taxon>
        <taxon>Pedobacter</taxon>
    </lineage>
</organism>
<keyword evidence="5" id="KW-0418">Kinase</keyword>
<dbReference type="InterPro" id="IPR000014">
    <property type="entry name" value="PAS"/>
</dbReference>
<evidence type="ECO:0000259" key="6">
    <source>
        <dbReference type="PROSITE" id="PS50109"/>
    </source>
</evidence>
<proteinExistence type="predicted"/>
<dbReference type="InterPro" id="IPR000700">
    <property type="entry name" value="PAS-assoc_C"/>
</dbReference>
<evidence type="ECO:0000256" key="1">
    <source>
        <dbReference type="ARBA" id="ARBA00000085"/>
    </source>
</evidence>
<dbReference type="InterPro" id="IPR035965">
    <property type="entry name" value="PAS-like_dom_sf"/>
</dbReference>
<dbReference type="Gene3D" id="3.30.565.10">
    <property type="entry name" value="Histidine kinase-like ATPase, C-terminal domain"/>
    <property type="match status" value="1"/>
</dbReference>
<dbReference type="PANTHER" id="PTHR43304">
    <property type="entry name" value="PHYTOCHROME-LIKE PROTEIN CPH1"/>
    <property type="match status" value="1"/>
</dbReference>
<dbReference type="InterPro" id="IPR003661">
    <property type="entry name" value="HisK_dim/P_dom"/>
</dbReference>
<evidence type="ECO:0000259" key="7">
    <source>
        <dbReference type="PROSITE" id="PS50113"/>
    </source>
</evidence>
<keyword evidence="4" id="KW-0808">Transferase</keyword>
<keyword evidence="3" id="KW-0597">Phosphoprotein</keyword>
<dbReference type="OrthoDB" id="9813151at2"/>
<dbReference type="SMART" id="SM00388">
    <property type="entry name" value="HisKA"/>
    <property type="match status" value="1"/>
</dbReference>
<evidence type="ECO:0000313" key="9">
    <source>
        <dbReference type="Proteomes" id="UP000192756"/>
    </source>
</evidence>
<dbReference type="EMBL" id="FWXT01000002">
    <property type="protein sequence ID" value="SMC89518.1"/>
    <property type="molecule type" value="Genomic_DNA"/>
</dbReference>
<evidence type="ECO:0000256" key="3">
    <source>
        <dbReference type="ARBA" id="ARBA00022553"/>
    </source>
</evidence>
<dbReference type="InterPro" id="IPR052162">
    <property type="entry name" value="Sensor_kinase/Photoreceptor"/>
</dbReference>
<dbReference type="PRINTS" id="PR00344">
    <property type="entry name" value="BCTRLSENSOR"/>
</dbReference>
<dbReference type="Pfam" id="PF00512">
    <property type="entry name" value="HisKA"/>
    <property type="match status" value="1"/>
</dbReference>
<dbReference type="Gene3D" id="3.30.450.20">
    <property type="entry name" value="PAS domain"/>
    <property type="match status" value="3"/>
</dbReference>
<evidence type="ECO:0000256" key="2">
    <source>
        <dbReference type="ARBA" id="ARBA00012438"/>
    </source>
</evidence>
<comment type="catalytic activity">
    <reaction evidence="1">
        <text>ATP + protein L-histidine = ADP + protein N-phospho-L-histidine.</text>
        <dbReference type="EC" id="2.7.13.3"/>
    </reaction>
</comment>
<dbReference type="SUPFAM" id="SSF55874">
    <property type="entry name" value="ATPase domain of HSP90 chaperone/DNA topoisomerase II/histidine kinase"/>
    <property type="match status" value="1"/>
</dbReference>
<dbReference type="InterPro" id="IPR036890">
    <property type="entry name" value="HATPase_C_sf"/>
</dbReference>
<dbReference type="InterPro" id="IPR013655">
    <property type="entry name" value="PAS_fold_3"/>
</dbReference>
<dbReference type="PANTHER" id="PTHR43304:SF1">
    <property type="entry name" value="PAC DOMAIN-CONTAINING PROTEIN"/>
    <property type="match status" value="1"/>
</dbReference>
<dbReference type="SMART" id="SM00387">
    <property type="entry name" value="HATPase_c"/>
    <property type="match status" value="1"/>
</dbReference>
<gene>
    <name evidence="8" type="ORF">SAMN04488524_3334</name>
</gene>
<dbReference type="InterPro" id="IPR036097">
    <property type="entry name" value="HisK_dim/P_sf"/>
</dbReference>
<keyword evidence="9" id="KW-1185">Reference proteome</keyword>
<feature type="domain" description="PAC" evidence="7">
    <location>
        <begin position="384"/>
        <end position="437"/>
    </location>
</feature>
<name>A0A1W2CXU0_9SPHI</name>
<dbReference type="Proteomes" id="UP000192756">
    <property type="component" value="Unassembled WGS sequence"/>
</dbReference>
<reference evidence="9" key="1">
    <citation type="submission" date="2017-04" db="EMBL/GenBank/DDBJ databases">
        <authorList>
            <person name="Varghese N."/>
            <person name="Submissions S."/>
        </authorList>
    </citation>
    <scope>NUCLEOTIDE SEQUENCE [LARGE SCALE GENOMIC DNA]</scope>
    <source>
        <strain evidence="9">DSM 12126</strain>
    </source>
</reference>
<dbReference type="PROSITE" id="PS50109">
    <property type="entry name" value="HIS_KIN"/>
    <property type="match status" value="1"/>
</dbReference>
<dbReference type="Pfam" id="PF02518">
    <property type="entry name" value="HATPase_c"/>
    <property type="match status" value="1"/>
</dbReference>
<evidence type="ECO:0000256" key="5">
    <source>
        <dbReference type="ARBA" id="ARBA00022777"/>
    </source>
</evidence>
<dbReference type="CDD" id="cd00075">
    <property type="entry name" value="HATPase"/>
    <property type="match status" value="1"/>
</dbReference>
<dbReference type="InterPro" id="IPR013656">
    <property type="entry name" value="PAS_4"/>
</dbReference>